<dbReference type="Gene3D" id="3.40.190.10">
    <property type="entry name" value="Periplasmic binding protein-like II"/>
    <property type="match status" value="1"/>
</dbReference>
<dbReference type="SUPFAM" id="SSF53850">
    <property type="entry name" value="Periplasmic binding protein-like II"/>
    <property type="match status" value="1"/>
</dbReference>
<dbReference type="PROSITE" id="PS51318">
    <property type="entry name" value="TAT"/>
    <property type="match status" value="1"/>
</dbReference>
<name>A0A917EM10_9MICC</name>
<evidence type="ECO:0000313" key="1">
    <source>
        <dbReference type="EMBL" id="GGE60060.1"/>
    </source>
</evidence>
<accession>A0A917EM10</accession>
<reference evidence="1" key="1">
    <citation type="journal article" date="2014" name="Int. J. Syst. Evol. Microbiol.">
        <title>Complete genome sequence of Corynebacterium casei LMG S-19264T (=DSM 44701T), isolated from a smear-ripened cheese.</title>
        <authorList>
            <consortium name="US DOE Joint Genome Institute (JGI-PGF)"/>
            <person name="Walter F."/>
            <person name="Albersmeier A."/>
            <person name="Kalinowski J."/>
            <person name="Ruckert C."/>
        </authorList>
    </citation>
    <scope>NUCLEOTIDE SEQUENCE</scope>
    <source>
        <strain evidence="1">CGMCC 1.15388</strain>
    </source>
</reference>
<dbReference type="InterPro" id="IPR006059">
    <property type="entry name" value="SBP"/>
</dbReference>
<evidence type="ECO:0000313" key="2">
    <source>
        <dbReference type="Proteomes" id="UP000633136"/>
    </source>
</evidence>
<dbReference type="EMBL" id="BMIS01000001">
    <property type="protein sequence ID" value="GGE60060.1"/>
    <property type="molecule type" value="Genomic_DNA"/>
</dbReference>
<keyword evidence="2" id="KW-1185">Reference proteome</keyword>
<dbReference type="PANTHER" id="PTHR43649">
    <property type="entry name" value="ARABINOSE-BINDING PROTEIN-RELATED"/>
    <property type="match status" value="1"/>
</dbReference>
<dbReference type="Proteomes" id="UP000633136">
    <property type="component" value="Unassembled WGS sequence"/>
</dbReference>
<dbReference type="InterPro" id="IPR050490">
    <property type="entry name" value="Bact_solute-bd_prot1"/>
</dbReference>
<protein>
    <recommendedName>
        <fullName evidence="3">ABC transporter substrate-binding protein</fullName>
    </recommendedName>
</protein>
<dbReference type="AlphaFoldDB" id="A0A917EM10"/>
<organism evidence="1 2">
    <name type="scientific">Nesterenkonia cremea</name>
    <dbReference type="NCBI Taxonomy" id="1882340"/>
    <lineage>
        <taxon>Bacteria</taxon>
        <taxon>Bacillati</taxon>
        <taxon>Actinomycetota</taxon>
        <taxon>Actinomycetes</taxon>
        <taxon>Micrococcales</taxon>
        <taxon>Micrococcaceae</taxon>
        <taxon>Nesterenkonia</taxon>
    </lineage>
</organism>
<dbReference type="InterPro" id="IPR006311">
    <property type="entry name" value="TAT_signal"/>
</dbReference>
<evidence type="ECO:0008006" key="3">
    <source>
        <dbReference type="Google" id="ProtNLM"/>
    </source>
</evidence>
<dbReference type="Pfam" id="PF13416">
    <property type="entry name" value="SBP_bac_8"/>
    <property type="match status" value="1"/>
</dbReference>
<reference evidence="1" key="2">
    <citation type="submission" date="2020-09" db="EMBL/GenBank/DDBJ databases">
        <authorList>
            <person name="Sun Q."/>
            <person name="Zhou Y."/>
        </authorList>
    </citation>
    <scope>NUCLEOTIDE SEQUENCE</scope>
    <source>
        <strain evidence="1">CGMCC 1.15388</strain>
    </source>
</reference>
<comment type="caution">
    <text evidence="1">The sequence shown here is derived from an EMBL/GenBank/DDBJ whole genome shotgun (WGS) entry which is preliminary data.</text>
</comment>
<dbReference type="PANTHER" id="PTHR43649:SF12">
    <property type="entry name" value="DIACETYLCHITOBIOSE BINDING PROTEIN DASA"/>
    <property type="match status" value="1"/>
</dbReference>
<dbReference type="RefSeq" id="WP_188682300.1">
    <property type="nucleotide sequence ID" value="NZ_BMIS01000001.1"/>
</dbReference>
<proteinExistence type="predicted"/>
<sequence length="470" mass="52635">MNHSTDLRRLSRRGLLGLGGLTAVGLTGAAWPRLTGTDIPSRNEDVLRIAIQGTAQDAAARQSLVDAFTEAHPDIPVRLQAIQSADWGDFFTKILTMTAAGTAPDVTYVATEGAQLFAERMAEPLDRWVDGDHTEVADYFEDVHPSLIESFMYDGSLYTLPLDFNAANMYLNLDTLRSSNLDFPSEDWDVEEFESMLRTMKEHQGTDFSPYYWTNRLFGGIVPWLYANDTSILREDRFDGGSWLWDRFYSADQVAERRGGYRWTTSNVSSDAVGETFEMLNRWVREGLSVRPEEGGGNALVGLFASSRIGATPAGGYWAQGLHEAGMAEDRFDVQYFPRWRSQRHQFGSAGYAMMRSSERKEQAWEWLKFTASKEGMELAFPSPETTPTRRSMATPEFYRETGPERWKVFYDTLDEFPDSGPIPAPPQQAEIENALARNVATAMGGSQAQLHDALDRLDGELTAAMESPA</sequence>
<gene>
    <name evidence="1" type="ORF">GCM10011401_03640</name>
</gene>